<dbReference type="EMBL" id="JSVA01000016">
    <property type="protein sequence ID" value="KOF02123.1"/>
    <property type="molecule type" value="Genomic_DNA"/>
</dbReference>
<proteinExistence type="predicted"/>
<sequence>MSDETPYKKLKDPKLKNNIFEVPEGYFDSLKEKTDQEINVEKNKFLNKEKLKKGVFNVPNGYFDKLNEKIISATSITKEEGILGNGHLKGNAFTTPENYFEKLNAEILAKVKPEAKIIPLYQTTWFKSVAAAVILIMVALLSIPKNEVSESELLSEISDEAIINYLEERQAIEYELLSSIEGLDAILDNMILEETSSYSFALNENPELDYDFEYFDH</sequence>
<comment type="caution">
    <text evidence="1">The sequence shown here is derived from an EMBL/GenBank/DDBJ whole genome shotgun (WGS) entry which is preliminary data.</text>
</comment>
<evidence type="ECO:0000313" key="1">
    <source>
        <dbReference type="EMBL" id="KOF02123.1"/>
    </source>
</evidence>
<dbReference type="Proteomes" id="UP000036908">
    <property type="component" value="Unassembled WGS sequence"/>
</dbReference>
<protein>
    <submittedName>
        <fullName evidence="1">Uncharacterized protein</fullName>
    </submittedName>
</protein>
<name>A0A0L8AIA4_9BACT</name>
<gene>
    <name evidence="1" type="ORF">OB69_13945</name>
</gene>
<organism evidence="1 2">
    <name type="scientific">Roseivirga seohaensis subsp. aquiponti</name>
    <dbReference type="NCBI Taxonomy" id="1566026"/>
    <lineage>
        <taxon>Bacteria</taxon>
        <taxon>Pseudomonadati</taxon>
        <taxon>Bacteroidota</taxon>
        <taxon>Cytophagia</taxon>
        <taxon>Cytophagales</taxon>
        <taxon>Roseivirgaceae</taxon>
        <taxon>Roseivirga</taxon>
    </lineage>
</organism>
<accession>A0A0L8AIA4</accession>
<dbReference type="PATRIC" id="fig|1566026.4.peg.1098"/>
<evidence type="ECO:0000313" key="2">
    <source>
        <dbReference type="Proteomes" id="UP000036908"/>
    </source>
</evidence>
<dbReference type="AlphaFoldDB" id="A0A0L8AIA4"/>
<reference evidence="2" key="1">
    <citation type="submission" date="2014-11" db="EMBL/GenBank/DDBJ databases">
        <title>Genome sequencing of Roseivirga sp. D-25.</title>
        <authorList>
            <person name="Selvaratnam C."/>
            <person name="Thevarajoo S."/>
            <person name="Goh K.M."/>
            <person name="Eee R."/>
            <person name="Chan K.-G."/>
            <person name="Chong C.S."/>
        </authorList>
    </citation>
    <scope>NUCLEOTIDE SEQUENCE [LARGE SCALE GENOMIC DNA]</scope>
    <source>
        <strain evidence="2">D-25</strain>
    </source>
</reference>
<keyword evidence="2" id="KW-1185">Reference proteome</keyword>